<feature type="coiled-coil region" evidence="1">
    <location>
        <begin position="139"/>
        <end position="196"/>
    </location>
</feature>
<comment type="caution">
    <text evidence="2">The sequence shown here is derived from an EMBL/GenBank/DDBJ whole genome shotgun (WGS) entry which is preliminary data.</text>
</comment>
<dbReference type="RefSeq" id="WP_097920400.1">
    <property type="nucleotide sequence ID" value="NZ_NUYG01000027.1"/>
</dbReference>
<keyword evidence="1" id="KW-0175">Coiled coil</keyword>
<organism evidence="2 3">
    <name type="scientific">Bacillus thuringiensis</name>
    <dbReference type="NCBI Taxonomy" id="1428"/>
    <lineage>
        <taxon>Bacteria</taxon>
        <taxon>Bacillati</taxon>
        <taxon>Bacillota</taxon>
        <taxon>Bacilli</taxon>
        <taxon>Bacillales</taxon>
        <taxon>Bacillaceae</taxon>
        <taxon>Bacillus</taxon>
        <taxon>Bacillus cereus group</taxon>
    </lineage>
</organism>
<gene>
    <name evidence="2" type="ORF">COJ61_14615</name>
</gene>
<proteinExistence type="predicted"/>
<dbReference type="Proteomes" id="UP000223839">
    <property type="component" value="Unassembled WGS sequence"/>
</dbReference>
<evidence type="ECO:0000256" key="1">
    <source>
        <dbReference type="SAM" id="Coils"/>
    </source>
</evidence>
<evidence type="ECO:0000313" key="2">
    <source>
        <dbReference type="EMBL" id="PFM91979.1"/>
    </source>
</evidence>
<dbReference type="EMBL" id="NUYG01000027">
    <property type="protein sequence ID" value="PFM91979.1"/>
    <property type="molecule type" value="Genomic_DNA"/>
</dbReference>
<accession>A0AB36TUL4</accession>
<evidence type="ECO:0000313" key="3">
    <source>
        <dbReference type="Proteomes" id="UP000223839"/>
    </source>
</evidence>
<name>A0AB36TUL4_BACTU</name>
<reference evidence="2 3" key="1">
    <citation type="submission" date="2017-09" db="EMBL/GenBank/DDBJ databases">
        <title>Large-scale bioinformatics analysis of Bacillus genomes uncovers conserved roles of natural products in bacterial physiology.</title>
        <authorList>
            <consortium name="Agbiome Team Llc"/>
            <person name="Bleich R.M."/>
            <person name="Grubbs K.J."/>
            <person name="Santa Maria K.C."/>
            <person name="Allen S.E."/>
            <person name="Farag S."/>
            <person name="Shank E.A."/>
            <person name="Bowers A."/>
        </authorList>
    </citation>
    <scope>NUCLEOTIDE SEQUENCE [LARGE SCALE GENOMIC DNA]</scope>
    <source>
        <strain evidence="2 3">AFS077661</strain>
    </source>
</reference>
<sequence length="198" mass="23639">METKETIVKFNIVNYGYGDLSHNKIEDYVFLFTTYIKKEDKVHGTTRIELIPNKEVLHFDHDKIEKIEYTGGNLKLNEFAEIVEYESQLGKTYVAELYKERLDIDRFCEGINHLLCRETRFSNEAAITLGREFENYIQIHQRRERLRELEKVEEELEALNKEKISEEKKESLQSALQLIQQKKEEQKQKLKEMGRLAY</sequence>
<dbReference type="AlphaFoldDB" id="A0AB36TUL4"/>
<protein>
    <submittedName>
        <fullName evidence="2">Uncharacterized protein</fullName>
    </submittedName>
</protein>